<evidence type="ECO:0000313" key="2">
    <source>
        <dbReference type="EnsemblMetazoa" id="XP_038064767.1"/>
    </source>
</evidence>
<sequence length="290" mass="34281">MRTDMAAPTTSNWHGYFEEETSPLTVRERDRLYDDRPQSMTAFHSRPVQKLTDKRPPRSRSKIEISHRMRTFVPDCVTPKPNDPFRLWIESGRKCAPFPPRWDPDYNSNVWRNFSSRVGYRVDSHDRSISELVADMYPMKIPPHSEMNDNTFVKFLSEVPMIKDRKRRDLAISRSVRELKDFKELKLRSEMRVPPITERGDIAPPKGFKKYEHRRLASPESTATQSLRQMTELERDSQRGVLGTHRTGGTRLWKLTFRENHPDYDQMQADQREKRLQPPKSPIPGEIWFQ</sequence>
<dbReference type="OrthoDB" id="10017413at2759"/>
<feature type="compositionally biased region" description="Basic and acidic residues" evidence="1">
    <location>
        <begin position="263"/>
        <end position="276"/>
    </location>
</feature>
<evidence type="ECO:0000313" key="3">
    <source>
        <dbReference type="Proteomes" id="UP000887568"/>
    </source>
</evidence>
<feature type="compositionally biased region" description="Basic and acidic residues" evidence="1">
    <location>
        <begin position="51"/>
        <end position="60"/>
    </location>
</feature>
<accession>A0A914ALZ8</accession>
<dbReference type="AlphaFoldDB" id="A0A914ALZ8"/>
<protein>
    <submittedName>
        <fullName evidence="2">Uncharacterized protein</fullName>
    </submittedName>
</protein>
<reference evidence="2" key="1">
    <citation type="submission" date="2022-11" db="UniProtKB">
        <authorList>
            <consortium name="EnsemblMetazoa"/>
        </authorList>
    </citation>
    <scope>IDENTIFICATION</scope>
</reference>
<proteinExistence type="predicted"/>
<dbReference type="RefSeq" id="XP_038064767.1">
    <property type="nucleotide sequence ID" value="XM_038208839.1"/>
</dbReference>
<dbReference type="InterPro" id="IPR029206">
    <property type="entry name" value="DUF4532"/>
</dbReference>
<dbReference type="EnsemblMetazoa" id="XM_038208839.1">
    <property type="protein sequence ID" value="XP_038064767.1"/>
    <property type="gene ID" value="LOC119735107"/>
</dbReference>
<organism evidence="2 3">
    <name type="scientific">Patiria miniata</name>
    <name type="common">Bat star</name>
    <name type="synonym">Asterina miniata</name>
    <dbReference type="NCBI Taxonomy" id="46514"/>
    <lineage>
        <taxon>Eukaryota</taxon>
        <taxon>Metazoa</taxon>
        <taxon>Echinodermata</taxon>
        <taxon>Eleutherozoa</taxon>
        <taxon>Asterozoa</taxon>
        <taxon>Asteroidea</taxon>
        <taxon>Valvatacea</taxon>
        <taxon>Valvatida</taxon>
        <taxon>Asterinidae</taxon>
        <taxon>Patiria</taxon>
    </lineage>
</organism>
<dbReference type="Pfam" id="PF15046">
    <property type="entry name" value="DUF4532"/>
    <property type="match status" value="1"/>
</dbReference>
<feature type="region of interest" description="Disordered" evidence="1">
    <location>
        <begin position="214"/>
        <end position="245"/>
    </location>
</feature>
<evidence type="ECO:0000256" key="1">
    <source>
        <dbReference type="SAM" id="MobiDB-lite"/>
    </source>
</evidence>
<dbReference type="Proteomes" id="UP000887568">
    <property type="component" value="Unplaced"/>
</dbReference>
<feature type="compositionally biased region" description="Polar residues" evidence="1">
    <location>
        <begin position="219"/>
        <end position="229"/>
    </location>
</feature>
<feature type="region of interest" description="Disordered" evidence="1">
    <location>
        <begin position="263"/>
        <end position="290"/>
    </location>
</feature>
<feature type="region of interest" description="Disordered" evidence="1">
    <location>
        <begin position="36"/>
        <end position="60"/>
    </location>
</feature>
<dbReference type="PANTHER" id="PTHR35156:SF1">
    <property type="entry name" value="TESTIS-EXPRESSED PROTEIN 52"/>
    <property type="match status" value="1"/>
</dbReference>
<keyword evidence="3" id="KW-1185">Reference proteome</keyword>
<dbReference type="PANTHER" id="PTHR35156">
    <property type="entry name" value="TESTIS-EXPRESSED PROTEIN 52"/>
    <property type="match status" value="1"/>
</dbReference>
<dbReference type="GeneID" id="119735107"/>
<name>A0A914ALZ8_PATMI</name>
<dbReference type="OMA" id="QHTWGFH"/>